<evidence type="ECO:0000256" key="2">
    <source>
        <dbReference type="ARBA" id="ARBA00001946"/>
    </source>
</evidence>
<keyword evidence="6" id="KW-0464">Manganese</keyword>
<organism evidence="8 9">
    <name type="scientific">Candidatus Spyradenecus faecavium</name>
    <dbReference type="NCBI Taxonomy" id="2840947"/>
    <lineage>
        <taxon>Bacteria</taxon>
        <taxon>Pseudomonadati</taxon>
        <taxon>Lentisphaerota</taxon>
        <taxon>Lentisphaeria</taxon>
        <taxon>Lentisphaerales</taxon>
        <taxon>Lentisphaeraceae</taxon>
        <taxon>Lentisphaeraceae incertae sedis</taxon>
        <taxon>Candidatus Spyradenecus</taxon>
    </lineage>
</organism>
<comment type="cofactor">
    <cofactor evidence="2">
        <name>Mg(2+)</name>
        <dbReference type="ChEBI" id="CHEBI:18420"/>
    </cofactor>
</comment>
<accession>A0A9D1T1P2</accession>
<evidence type="ECO:0000256" key="1">
    <source>
        <dbReference type="ARBA" id="ARBA00001936"/>
    </source>
</evidence>
<feature type="domain" description="Isopropylmalate dehydrogenase-like" evidence="7">
    <location>
        <begin position="5"/>
        <end position="353"/>
    </location>
</feature>
<dbReference type="SMART" id="SM01329">
    <property type="entry name" value="Iso_dh"/>
    <property type="match status" value="1"/>
</dbReference>
<evidence type="ECO:0000256" key="6">
    <source>
        <dbReference type="ARBA" id="ARBA00023211"/>
    </source>
</evidence>
<dbReference type="PROSITE" id="PS00470">
    <property type="entry name" value="IDH_IMDH"/>
    <property type="match status" value="1"/>
</dbReference>
<dbReference type="GO" id="GO:0000287">
    <property type="term" value="F:magnesium ion binding"/>
    <property type="evidence" value="ECO:0007669"/>
    <property type="project" value="InterPro"/>
</dbReference>
<comment type="caution">
    <text evidence="8">The sequence shown here is derived from an EMBL/GenBank/DDBJ whole genome shotgun (WGS) entry which is preliminary data.</text>
</comment>
<keyword evidence="5" id="KW-0520">NAD</keyword>
<name>A0A9D1T1P2_9BACT</name>
<dbReference type="GO" id="GO:0051287">
    <property type="term" value="F:NAD binding"/>
    <property type="evidence" value="ECO:0007669"/>
    <property type="project" value="InterPro"/>
</dbReference>
<dbReference type="Proteomes" id="UP000886845">
    <property type="component" value="Unassembled WGS sequence"/>
</dbReference>
<dbReference type="NCBIfam" id="NF002898">
    <property type="entry name" value="PRK03437.1"/>
    <property type="match status" value="1"/>
</dbReference>
<evidence type="ECO:0000259" key="7">
    <source>
        <dbReference type="SMART" id="SM01329"/>
    </source>
</evidence>
<proteinExistence type="predicted"/>
<dbReference type="EMBL" id="DVOR01000016">
    <property type="protein sequence ID" value="HIV08575.1"/>
    <property type="molecule type" value="Genomic_DNA"/>
</dbReference>
<dbReference type="AlphaFoldDB" id="A0A9D1T1P2"/>
<evidence type="ECO:0000313" key="9">
    <source>
        <dbReference type="Proteomes" id="UP000886845"/>
    </source>
</evidence>
<sequence>MKHYKIAVVPGDGTGPEVIAEGMKVLNAAERKFGFALDATTYDVGAGRYLATGEILPDTVLDEFRGHDAMFLGAIGDPRVKPGILEKGILLRMRFELDQYINLRPIRLYPGVDTPLKGKGPADIDYCVVRENSGGLYTGMGGISRPDSKDAVATQIMAYTYEQVERCCRYAFEYARKYGKKARGVGDKNTLALVGKSNVLTYMYQLWNRVFAEVGADYPDVERQYFHVDATTLYMVASPEMFDVIVTENMFGDIITDLAAITQGGLGVSSGGNINPNGVSMFEPIGGTAPMWTGKHAINPIAAIGAGAMMLEHLGEAEAARAITRAIATVTPKMKSQLANEMGFTTEQVGDMIAAAVAE</sequence>
<dbReference type="Gene3D" id="3.40.718.10">
    <property type="entry name" value="Isopropylmalate Dehydrogenase"/>
    <property type="match status" value="1"/>
</dbReference>
<reference evidence="8" key="2">
    <citation type="journal article" date="2021" name="PeerJ">
        <title>Extensive microbial diversity within the chicken gut microbiome revealed by metagenomics and culture.</title>
        <authorList>
            <person name="Gilroy R."/>
            <person name="Ravi A."/>
            <person name="Getino M."/>
            <person name="Pursley I."/>
            <person name="Horton D.L."/>
            <person name="Alikhan N.F."/>
            <person name="Baker D."/>
            <person name="Gharbi K."/>
            <person name="Hall N."/>
            <person name="Watson M."/>
            <person name="Adriaenssens E.M."/>
            <person name="Foster-Nyarko E."/>
            <person name="Jarju S."/>
            <person name="Secka A."/>
            <person name="Antonio M."/>
            <person name="Oren A."/>
            <person name="Chaudhuri R.R."/>
            <person name="La Ragione R."/>
            <person name="Hildebrand F."/>
            <person name="Pallen M.J."/>
        </authorList>
    </citation>
    <scope>NUCLEOTIDE SEQUENCE</scope>
    <source>
        <strain evidence="8">35461</strain>
    </source>
</reference>
<comment type="cofactor">
    <cofactor evidence="1">
        <name>Mn(2+)</name>
        <dbReference type="ChEBI" id="CHEBI:29035"/>
    </cofactor>
</comment>
<dbReference type="GO" id="GO:0003862">
    <property type="term" value="F:3-isopropylmalate dehydrogenase activity"/>
    <property type="evidence" value="ECO:0007669"/>
    <property type="project" value="UniProtKB-EC"/>
</dbReference>
<dbReference type="PANTHER" id="PTHR43275">
    <property type="entry name" value="D-MALATE DEHYDROGENASE [DECARBOXYLATING]"/>
    <property type="match status" value="1"/>
</dbReference>
<evidence type="ECO:0000313" key="8">
    <source>
        <dbReference type="EMBL" id="HIV08575.1"/>
    </source>
</evidence>
<evidence type="ECO:0000256" key="5">
    <source>
        <dbReference type="ARBA" id="ARBA00023027"/>
    </source>
</evidence>
<dbReference type="PANTHER" id="PTHR43275:SF1">
    <property type="entry name" value="D-MALATE DEHYDROGENASE [DECARBOXYLATING]"/>
    <property type="match status" value="1"/>
</dbReference>
<evidence type="ECO:0000256" key="3">
    <source>
        <dbReference type="ARBA" id="ARBA00022723"/>
    </source>
</evidence>
<dbReference type="InterPro" id="IPR024084">
    <property type="entry name" value="IsoPropMal-DH-like_dom"/>
</dbReference>
<keyword evidence="4 8" id="KW-0560">Oxidoreductase</keyword>
<dbReference type="InterPro" id="IPR050501">
    <property type="entry name" value="ICDH/IPMDH"/>
</dbReference>
<evidence type="ECO:0000256" key="4">
    <source>
        <dbReference type="ARBA" id="ARBA00023002"/>
    </source>
</evidence>
<gene>
    <name evidence="8" type="ORF">IAC79_00475</name>
</gene>
<keyword evidence="3" id="KW-0479">Metal-binding</keyword>
<dbReference type="InterPro" id="IPR019818">
    <property type="entry name" value="IsoCit/isopropylmalate_DH_CS"/>
</dbReference>
<reference evidence="8" key="1">
    <citation type="submission" date="2020-10" db="EMBL/GenBank/DDBJ databases">
        <authorList>
            <person name="Gilroy R."/>
        </authorList>
    </citation>
    <scope>NUCLEOTIDE SEQUENCE</scope>
    <source>
        <strain evidence="8">35461</strain>
    </source>
</reference>
<protein>
    <submittedName>
        <fullName evidence="8">3-isopropylmalate dehydrogenase</fullName>
        <ecNumber evidence="8">1.1.1.85</ecNumber>
    </submittedName>
</protein>
<dbReference type="SUPFAM" id="SSF53659">
    <property type="entry name" value="Isocitrate/Isopropylmalate dehydrogenase-like"/>
    <property type="match status" value="1"/>
</dbReference>
<dbReference type="EC" id="1.1.1.85" evidence="8"/>
<dbReference type="Pfam" id="PF00180">
    <property type="entry name" value="Iso_dh"/>
    <property type="match status" value="1"/>
</dbReference>